<dbReference type="GO" id="GO:0000179">
    <property type="term" value="F:rRNA (adenine-N6,N6-)-dimethyltransferase activity"/>
    <property type="evidence" value="ECO:0007669"/>
    <property type="project" value="UniProtKB-UniRule"/>
</dbReference>
<keyword evidence="9" id="KW-1185">Reference proteome</keyword>
<feature type="binding site" evidence="5">
    <location>
        <position position="264"/>
    </location>
    <ligand>
        <name>S-adenosyl-L-methionine</name>
        <dbReference type="ChEBI" id="CHEBI:59789"/>
    </ligand>
</feature>
<feature type="compositionally biased region" description="Low complexity" evidence="6">
    <location>
        <begin position="96"/>
        <end position="108"/>
    </location>
</feature>
<reference evidence="8 9" key="1">
    <citation type="submission" date="2019-06" db="EMBL/GenBank/DDBJ databases">
        <title>Whole genome shotgun sequence of Streptomyces cacaoi subsp. cacaoi NBRC 12748.</title>
        <authorList>
            <person name="Hosoyama A."/>
            <person name="Uohara A."/>
            <person name="Ohji S."/>
            <person name="Ichikawa N."/>
        </authorList>
    </citation>
    <scope>NUCLEOTIDE SEQUENCE [LARGE SCALE GENOMIC DNA]</scope>
    <source>
        <strain evidence="8 9">NBRC 12748</strain>
    </source>
</reference>
<dbReference type="GO" id="GO:0003723">
    <property type="term" value="F:RNA binding"/>
    <property type="evidence" value="ECO:0007669"/>
    <property type="project" value="UniProtKB-UniRule"/>
</dbReference>
<dbReference type="EMBL" id="BJMM01000011">
    <property type="protein sequence ID" value="GEB50202.1"/>
    <property type="molecule type" value="Genomic_DNA"/>
</dbReference>
<dbReference type="InterPro" id="IPR023165">
    <property type="entry name" value="rRNA_Ade_diMease-like_C"/>
</dbReference>
<dbReference type="Proteomes" id="UP000319210">
    <property type="component" value="Unassembled WGS sequence"/>
</dbReference>
<dbReference type="NCBIfam" id="NF000499">
    <property type="entry name" value="Erm23S_rRNA_broad"/>
    <property type="match status" value="1"/>
</dbReference>
<dbReference type="AlphaFoldDB" id="A0A4Y3QYE4"/>
<dbReference type="SMART" id="SM00650">
    <property type="entry name" value="rADc"/>
    <property type="match status" value="1"/>
</dbReference>
<dbReference type="Gene3D" id="3.40.50.150">
    <property type="entry name" value="Vaccinia Virus protein VP39"/>
    <property type="match status" value="1"/>
</dbReference>
<keyword evidence="3 5" id="KW-0949">S-adenosyl-L-methionine</keyword>
<keyword evidence="4 5" id="KW-0694">RNA-binding</keyword>
<proteinExistence type="inferred from homology"/>
<dbReference type="PROSITE" id="PS51689">
    <property type="entry name" value="SAM_RNA_A_N6_MT"/>
    <property type="match status" value="1"/>
</dbReference>
<dbReference type="Gene3D" id="1.10.8.100">
    <property type="entry name" value="Ribosomal RNA adenine dimethylase-like, domain 2"/>
    <property type="match status" value="1"/>
</dbReference>
<dbReference type="Pfam" id="PF00398">
    <property type="entry name" value="RrnaAD"/>
    <property type="match status" value="1"/>
</dbReference>
<evidence type="ECO:0000259" key="7">
    <source>
        <dbReference type="SMART" id="SM00650"/>
    </source>
</evidence>
<feature type="domain" description="Ribosomal RNA adenine methylase transferase N-terminal" evidence="7">
    <location>
        <begin position="185"/>
        <end position="345"/>
    </location>
</feature>
<feature type="compositionally biased region" description="Basic and acidic residues" evidence="6">
    <location>
        <begin position="39"/>
        <end position="54"/>
    </location>
</feature>
<organism evidence="8 9">
    <name type="scientific">Streptomyces cacaoi</name>
    <dbReference type="NCBI Taxonomy" id="1898"/>
    <lineage>
        <taxon>Bacteria</taxon>
        <taxon>Bacillati</taxon>
        <taxon>Actinomycetota</taxon>
        <taxon>Actinomycetes</taxon>
        <taxon>Kitasatosporales</taxon>
        <taxon>Streptomycetaceae</taxon>
        <taxon>Streptomyces</taxon>
    </lineage>
</organism>
<feature type="binding site" evidence="5">
    <location>
        <position position="180"/>
    </location>
    <ligand>
        <name>S-adenosyl-L-methionine</name>
        <dbReference type="ChEBI" id="CHEBI:59789"/>
    </ligand>
</feature>
<name>A0A4Y3QYE4_STRCI</name>
<dbReference type="SUPFAM" id="SSF53335">
    <property type="entry name" value="S-adenosyl-L-methionine-dependent methyltransferases"/>
    <property type="match status" value="1"/>
</dbReference>
<feature type="binding site" evidence="5">
    <location>
        <position position="225"/>
    </location>
    <ligand>
        <name>S-adenosyl-L-methionine</name>
        <dbReference type="ChEBI" id="CHEBI:59789"/>
    </ligand>
</feature>
<evidence type="ECO:0000256" key="4">
    <source>
        <dbReference type="ARBA" id="ARBA00022884"/>
    </source>
</evidence>
<feature type="binding site" evidence="5">
    <location>
        <position position="204"/>
    </location>
    <ligand>
        <name>S-adenosyl-L-methionine</name>
        <dbReference type="ChEBI" id="CHEBI:59789"/>
    </ligand>
</feature>
<feature type="compositionally biased region" description="Basic residues" evidence="6">
    <location>
        <begin position="1"/>
        <end position="10"/>
    </location>
</feature>
<accession>A0A4Y3QYE4</accession>
<dbReference type="GO" id="GO:0005829">
    <property type="term" value="C:cytosol"/>
    <property type="evidence" value="ECO:0007669"/>
    <property type="project" value="TreeGrafter"/>
</dbReference>
<evidence type="ECO:0000256" key="6">
    <source>
        <dbReference type="SAM" id="MobiDB-lite"/>
    </source>
</evidence>
<feature type="binding site" evidence="5">
    <location>
        <position position="248"/>
    </location>
    <ligand>
        <name>S-adenosyl-L-methionine</name>
        <dbReference type="ChEBI" id="CHEBI:59789"/>
    </ligand>
</feature>
<keyword evidence="1 5" id="KW-0489">Methyltransferase</keyword>
<evidence type="ECO:0000256" key="1">
    <source>
        <dbReference type="ARBA" id="ARBA00022603"/>
    </source>
</evidence>
<dbReference type="InterPro" id="IPR029063">
    <property type="entry name" value="SAM-dependent_MTases_sf"/>
</dbReference>
<comment type="caution">
    <text evidence="8">The sequence shown here is derived from an EMBL/GenBank/DDBJ whole genome shotgun (WGS) entry which is preliminary data.</text>
</comment>
<dbReference type="PANTHER" id="PTHR11727">
    <property type="entry name" value="DIMETHYLADENOSINE TRANSFERASE"/>
    <property type="match status" value="1"/>
</dbReference>
<feature type="compositionally biased region" description="Basic and acidic residues" evidence="6">
    <location>
        <begin position="69"/>
        <end position="95"/>
    </location>
</feature>
<feature type="binding site" evidence="5">
    <location>
        <position position="178"/>
    </location>
    <ligand>
        <name>S-adenosyl-L-methionine</name>
        <dbReference type="ChEBI" id="CHEBI:59789"/>
    </ligand>
</feature>
<sequence length="427" mass="48207">MPRHSHHDKHNHNDRYSDDNRYSPDDRLPDRRGRRGRPERRTRPERQDQPERPELPGPQERQKQQGQPERQERPGRQGRPERQERQQRGQPERSEQPGQQDRQGQSGRQEQRHRPDRQGQSGQGRRAGRSPGRRDNPRRTHRTSRPQPSRGPRDERPGPASAGPPPPQPGGRHETGQNFLVDPDTIGRIVGLVAATHGPVFEIGTGDGALTLPLEELGRPLTGIEIDGRRAARLRRTTGPSTTVVHADFLRYALPRAPHVVVGNLPFHLTTAVLRRLLRAPGWTDAVLLTQWEVARRRAGVGGATMMTAQWWPWFTFRLVERVPAAAFRPRPGVDGGLFTLTRRPVPLLEPDERAEYQEFVRRIFTGPGRGVEEIVARAARRPPRTALRSWLRDQGIRPTALPGSLTAGQWAALHRLVSGPGRPGAR</sequence>
<gene>
    <name evidence="8" type="ORF">SCA03_27530</name>
</gene>
<evidence type="ECO:0000256" key="5">
    <source>
        <dbReference type="PROSITE-ProRule" id="PRU01026"/>
    </source>
</evidence>
<evidence type="ECO:0000256" key="3">
    <source>
        <dbReference type="ARBA" id="ARBA00022691"/>
    </source>
</evidence>
<dbReference type="InterPro" id="IPR001737">
    <property type="entry name" value="KsgA/Erm"/>
</dbReference>
<evidence type="ECO:0000256" key="2">
    <source>
        <dbReference type="ARBA" id="ARBA00022679"/>
    </source>
</evidence>
<dbReference type="InterPro" id="IPR020596">
    <property type="entry name" value="rRNA_Ade_Mease_Trfase_CS"/>
</dbReference>
<evidence type="ECO:0000313" key="8">
    <source>
        <dbReference type="EMBL" id="GEB50202.1"/>
    </source>
</evidence>
<protein>
    <recommendedName>
        <fullName evidence="7">Ribosomal RNA adenine methylase transferase N-terminal domain-containing protein</fullName>
    </recommendedName>
</protein>
<dbReference type="PANTHER" id="PTHR11727:SF7">
    <property type="entry name" value="DIMETHYLADENOSINE TRANSFERASE-RELATED"/>
    <property type="match status" value="1"/>
</dbReference>
<feature type="region of interest" description="Disordered" evidence="6">
    <location>
        <begin position="1"/>
        <end position="179"/>
    </location>
</feature>
<dbReference type="PROSITE" id="PS01131">
    <property type="entry name" value="RRNA_A_DIMETH"/>
    <property type="match status" value="1"/>
</dbReference>
<keyword evidence="2 5" id="KW-0808">Transferase</keyword>
<comment type="similarity">
    <text evidence="5">Belongs to the class I-like SAM-binding methyltransferase superfamily. rRNA adenine N(6)-methyltransferase family.</text>
</comment>
<dbReference type="CDD" id="cd02440">
    <property type="entry name" value="AdoMet_MTases"/>
    <property type="match status" value="1"/>
</dbReference>
<dbReference type="InterPro" id="IPR020598">
    <property type="entry name" value="rRNA_Ade_methylase_Trfase_N"/>
</dbReference>
<evidence type="ECO:0000313" key="9">
    <source>
        <dbReference type="Proteomes" id="UP000319210"/>
    </source>
</evidence>
<feature type="compositionally biased region" description="Basic and acidic residues" evidence="6">
    <location>
        <begin position="11"/>
        <end position="31"/>
    </location>
</feature>